<protein>
    <submittedName>
        <fullName evidence="3">Uncharacterized protein</fullName>
    </submittedName>
</protein>
<evidence type="ECO:0000313" key="3">
    <source>
        <dbReference type="EMBL" id="KAF3599405.1"/>
    </source>
</evidence>
<dbReference type="EMBL" id="QGKX02000004">
    <property type="protein sequence ID" value="KAF3599405.1"/>
    <property type="molecule type" value="Genomic_DNA"/>
</dbReference>
<proteinExistence type="predicted"/>
<feature type="chain" id="PRO_5035756595" evidence="2">
    <location>
        <begin position="20"/>
        <end position="121"/>
    </location>
</feature>
<feature type="region of interest" description="Disordered" evidence="1">
    <location>
        <begin position="82"/>
        <end position="121"/>
    </location>
</feature>
<evidence type="ECO:0000256" key="1">
    <source>
        <dbReference type="SAM" id="MobiDB-lite"/>
    </source>
</evidence>
<feature type="compositionally biased region" description="Basic and acidic residues" evidence="1">
    <location>
        <begin position="94"/>
        <end position="121"/>
    </location>
</feature>
<sequence>MFWSLISGSLMLCLEMCETSVLGLGQDLVCDRFSDYMTQIPRQLVDYIMAKSYEQHEFRELSGADEADIDKEITMEEFLKLEDEAQPGDLGPDLEVKLDDDKHTSRKDLETSPKASIDRHC</sequence>
<dbReference type="AlphaFoldDB" id="A0A8S9SH69"/>
<reference evidence="3" key="1">
    <citation type="submission" date="2019-12" db="EMBL/GenBank/DDBJ databases">
        <title>Genome sequencing and annotation of Brassica cretica.</title>
        <authorList>
            <person name="Studholme D.J."/>
            <person name="Sarris P."/>
        </authorList>
    </citation>
    <scope>NUCLEOTIDE SEQUENCE</scope>
    <source>
        <strain evidence="3">PFS-109/04</strain>
        <tissue evidence="3">Leaf</tissue>
    </source>
</reference>
<evidence type="ECO:0000313" key="4">
    <source>
        <dbReference type="Proteomes" id="UP000712600"/>
    </source>
</evidence>
<keyword evidence="2" id="KW-0732">Signal</keyword>
<name>A0A8S9SH69_BRACR</name>
<dbReference type="Proteomes" id="UP000712600">
    <property type="component" value="Unassembled WGS sequence"/>
</dbReference>
<accession>A0A8S9SH69</accession>
<gene>
    <name evidence="3" type="ORF">F2Q69_00034974</name>
</gene>
<feature type="signal peptide" evidence="2">
    <location>
        <begin position="1"/>
        <end position="19"/>
    </location>
</feature>
<comment type="caution">
    <text evidence="3">The sequence shown here is derived from an EMBL/GenBank/DDBJ whole genome shotgun (WGS) entry which is preliminary data.</text>
</comment>
<evidence type="ECO:0000256" key="2">
    <source>
        <dbReference type="SAM" id="SignalP"/>
    </source>
</evidence>
<organism evidence="3 4">
    <name type="scientific">Brassica cretica</name>
    <name type="common">Mustard</name>
    <dbReference type="NCBI Taxonomy" id="69181"/>
    <lineage>
        <taxon>Eukaryota</taxon>
        <taxon>Viridiplantae</taxon>
        <taxon>Streptophyta</taxon>
        <taxon>Embryophyta</taxon>
        <taxon>Tracheophyta</taxon>
        <taxon>Spermatophyta</taxon>
        <taxon>Magnoliopsida</taxon>
        <taxon>eudicotyledons</taxon>
        <taxon>Gunneridae</taxon>
        <taxon>Pentapetalae</taxon>
        <taxon>rosids</taxon>
        <taxon>malvids</taxon>
        <taxon>Brassicales</taxon>
        <taxon>Brassicaceae</taxon>
        <taxon>Brassiceae</taxon>
        <taxon>Brassica</taxon>
    </lineage>
</organism>